<proteinExistence type="predicted"/>
<evidence type="ECO:0000256" key="1">
    <source>
        <dbReference type="SAM" id="MobiDB-lite"/>
    </source>
</evidence>
<dbReference type="EMBL" id="CAJPIJ010000190">
    <property type="protein sequence ID" value="CAG2008933.1"/>
    <property type="molecule type" value="Genomic_DNA"/>
</dbReference>
<evidence type="ECO:0000313" key="3">
    <source>
        <dbReference type="EMBL" id="VIO55172.1"/>
    </source>
</evidence>
<organism evidence="3">
    <name type="scientific">Gibberella zeae</name>
    <name type="common">Wheat head blight fungus</name>
    <name type="synonym">Fusarium graminearum</name>
    <dbReference type="NCBI Taxonomy" id="5518"/>
    <lineage>
        <taxon>Eukaryota</taxon>
        <taxon>Fungi</taxon>
        <taxon>Dikarya</taxon>
        <taxon>Ascomycota</taxon>
        <taxon>Pezizomycotina</taxon>
        <taxon>Sordariomycetes</taxon>
        <taxon>Hypocreomycetidae</taxon>
        <taxon>Hypocreales</taxon>
        <taxon>Nectriaceae</taxon>
        <taxon>Fusarium</taxon>
    </lineage>
</organism>
<accession>A0A4E9DQF7</accession>
<dbReference type="AlphaFoldDB" id="A0A4E9DQF7"/>
<feature type="region of interest" description="Disordered" evidence="1">
    <location>
        <begin position="1"/>
        <end position="36"/>
    </location>
</feature>
<sequence length="61" mass="6893">MARALLQPHNGKEVPSLMRSNQSSRVARPAEQKAANESKTLWPIWACFGTTFDVANYEQMK</sequence>
<evidence type="ECO:0000313" key="2">
    <source>
        <dbReference type="EMBL" id="CAG2008933.1"/>
    </source>
</evidence>
<name>A0A4E9DQF7_GIBZA</name>
<dbReference type="EMBL" id="CAAKMV010000111">
    <property type="protein sequence ID" value="VIO55172.1"/>
    <property type="molecule type" value="Genomic_DNA"/>
</dbReference>
<reference evidence="2" key="2">
    <citation type="submission" date="2021-03" db="EMBL/GenBank/DDBJ databases">
        <authorList>
            <person name="Alouane T."/>
            <person name="Langin T."/>
            <person name="Bonhomme L."/>
        </authorList>
    </citation>
    <scope>NUCLEOTIDE SEQUENCE</scope>
    <source>
        <strain evidence="2">MDC_Fg202</strain>
    </source>
</reference>
<reference evidence="3" key="1">
    <citation type="submission" date="2019-04" db="EMBL/GenBank/DDBJ databases">
        <authorList>
            <person name="Melise S."/>
            <person name="Noan J."/>
            <person name="Okalmin O."/>
        </authorList>
    </citation>
    <scope>NUCLEOTIDE SEQUENCE</scope>
    <source>
        <strain evidence="3">FN9</strain>
    </source>
</reference>
<dbReference type="Proteomes" id="UP000746612">
    <property type="component" value="Unassembled WGS sequence"/>
</dbReference>
<protein>
    <submittedName>
        <fullName evidence="3">Uncharacterized protein</fullName>
    </submittedName>
</protein>
<gene>
    <name evidence="3" type="ORF">FUG_LOCUS145359</name>
    <name evidence="2" type="ORF">MDCFG202_LOCUS570547</name>
</gene>